<keyword evidence="1" id="KW-0812">Transmembrane</keyword>
<name>A0A285V9U7_9ACTN</name>
<dbReference type="Proteomes" id="UP000219435">
    <property type="component" value="Unassembled WGS sequence"/>
</dbReference>
<gene>
    <name evidence="2" type="ORF">SAMN05660748_3598</name>
</gene>
<feature type="transmembrane region" description="Helical" evidence="1">
    <location>
        <begin position="209"/>
        <end position="225"/>
    </location>
</feature>
<organism evidence="2 3">
    <name type="scientific">Blastococcus aggregatus</name>
    <dbReference type="NCBI Taxonomy" id="38502"/>
    <lineage>
        <taxon>Bacteria</taxon>
        <taxon>Bacillati</taxon>
        <taxon>Actinomycetota</taxon>
        <taxon>Actinomycetes</taxon>
        <taxon>Geodermatophilales</taxon>
        <taxon>Geodermatophilaceae</taxon>
        <taxon>Blastococcus</taxon>
    </lineage>
</organism>
<dbReference type="AlphaFoldDB" id="A0A285V9U7"/>
<keyword evidence="1" id="KW-1133">Transmembrane helix</keyword>
<evidence type="ECO:0000313" key="3">
    <source>
        <dbReference type="Proteomes" id="UP000219435"/>
    </source>
</evidence>
<feature type="transmembrane region" description="Helical" evidence="1">
    <location>
        <begin position="104"/>
        <end position="123"/>
    </location>
</feature>
<protein>
    <recommendedName>
        <fullName evidence="4">4-amino-4-deoxy-L-arabinose transferase</fullName>
    </recommendedName>
</protein>
<feature type="transmembrane region" description="Helical" evidence="1">
    <location>
        <begin position="308"/>
        <end position="326"/>
    </location>
</feature>
<feature type="transmembrane region" description="Helical" evidence="1">
    <location>
        <begin position="163"/>
        <end position="180"/>
    </location>
</feature>
<dbReference type="RefSeq" id="WP_176523011.1">
    <property type="nucleotide sequence ID" value="NZ_OBQI01000005.1"/>
</dbReference>
<dbReference type="EMBL" id="OBQI01000005">
    <property type="protein sequence ID" value="SOC50839.1"/>
    <property type="molecule type" value="Genomic_DNA"/>
</dbReference>
<feature type="transmembrane region" description="Helical" evidence="1">
    <location>
        <begin position="364"/>
        <end position="384"/>
    </location>
</feature>
<feature type="transmembrane region" description="Helical" evidence="1">
    <location>
        <begin position="135"/>
        <end position="157"/>
    </location>
</feature>
<keyword evidence="1" id="KW-0472">Membrane</keyword>
<sequence>MDTIPVRNLPDTAPPPLPAAPASGRVGSRWVLPVALFLVAVQLGLRTWLFAQRQYYADDLRLLNLSDRSPLFSADYLLYDFDGHLMPGSFLVAGLVERAAPLEWAPALVSLVVLQALASLALLRVLWVLLGDRPVLLVPLAFGLFTPITLGALTWWAAALNSIPLQIGLAWYVAAAVRAGQTGRRRYALSGTLALAFALAFYLKAVLLPPVAFVVVVVALLRDGVRNPLWAALRRAWLLWLGTAVVAALWAATYLSTRTDDVVSDGSASDVWITITTGFEALAPAVFSGPFRWAIFPPASPLSDPTDWTVTAGWLVLAAAFVWTCVRLRGALPVWLITGATIFAGLLMAAVGRSGLGLGEVAPLAYRYFAADAVLLPIAGALLVSLPVRRIFRRAPGRPGRARRWLAPLGAALTTVLTVGFIANCVLSTVSHARAWEGNRAGEYLDVARASLTDAGPAPLLDQILPADVVVGMNAPADRLFGVFAPLPDRPAFASSTPVLQVLDDSGELRPAEVIPGVVLAEGPAAGCGWSIEPGAGSTVGLTGALPVEEWTVELRYVSEQDGEVTVVMGSGPPERAPVVAGAHSVYLRISGGGPALQVTSEVPGLRLCVTAGVVGEATPLP</sequence>
<evidence type="ECO:0008006" key="4">
    <source>
        <dbReference type="Google" id="ProtNLM"/>
    </source>
</evidence>
<reference evidence="3" key="1">
    <citation type="submission" date="2017-08" db="EMBL/GenBank/DDBJ databases">
        <authorList>
            <person name="Varghese N."/>
            <person name="Submissions S."/>
        </authorList>
    </citation>
    <scope>NUCLEOTIDE SEQUENCE [LARGE SCALE GENOMIC DNA]</scope>
    <source>
        <strain evidence="3">DSM 4725</strain>
    </source>
</reference>
<evidence type="ECO:0000256" key="1">
    <source>
        <dbReference type="SAM" id="Phobius"/>
    </source>
</evidence>
<accession>A0A285V9U7</accession>
<proteinExistence type="predicted"/>
<feature type="transmembrane region" description="Helical" evidence="1">
    <location>
        <begin position="30"/>
        <end position="51"/>
    </location>
</feature>
<feature type="transmembrane region" description="Helical" evidence="1">
    <location>
        <begin position="237"/>
        <end position="255"/>
    </location>
</feature>
<keyword evidence="3" id="KW-1185">Reference proteome</keyword>
<feature type="transmembrane region" description="Helical" evidence="1">
    <location>
        <begin position="333"/>
        <end position="352"/>
    </location>
</feature>
<evidence type="ECO:0000313" key="2">
    <source>
        <dbReference type="EMBL" id="SOC50839.1"/>
    </source>
</evidence>
<feature type="transmembrane region" description="Helical" evidence="1">
    <location>
        <begin position="405"/>
        <end position="423"/>
    </location>
</feature>